<evidence type="ECO:0008006" key="8">
    <source>
        <dbReference type="Google" id="ProtNLM"/>
    </source>
</evidence>
<dbReference type="EMBL" id="LCNM01000005">
    <property type="protein sequence ID" value="KKU56600.1"/>
    <property type="molecule type" value="Genomic_DNA"/>
</dbReference>
<name>A0A0G1UFZ1_9BACT</name>
<dbReference type="AlphaFoldDB" id="A0A0G1UFZ1"/>
<dbReference type="PANTHER" id="PTHR36460:SF1">
    <property type="entry name" value="UPF0132 DOMAIN PROTEIN (AFU_ORTHOLOGUE AFUA_3G10255)"/>
    <property type="match status" value="1"/>
</dbReference>
<dbReference type="Proteomes" id="UP000034607">
    <property type="component" value="Unassembled WGS sequence"/>
</dbReference>
<keyword evidence="3 5" id="KW-1133">Transmembrane helix</keyword>
<sequence>MAVKTSENKPAAGLEPNMAAALCYAPFVGWVGAIILLVLSKEQTVRWHAVQALLFSVAIMVVISIMRATIILLILSPMVWVAAMIVQLVLVVKTYQGEKVKLPGLGEWTDRLVKKA</sequence>
<dbReference type="InterPro" id="IPR019109">
    <property type="entry name" value="MamF_MmsF"/>
</dbReference>
<gene>
    <name evidence="6" type="ORF">UX78_C0005G0016</name>
</gene>
<evidence type="ECO:0000256" key="4">
    <source>
        <dbReference type="ARBA" id="ARBA00023136"/>
    </source>
</evidence>
<evidence type="ECO:0000256" key="3">
    <source>
        <dbReference type="ARBA" id="ARBA00022989"/>
    </source>
</evidence>
<evidence type="ECO:0000256" key="5">
    <source>
        <dbReference type="SAM" id="Phobius"/>
    </source>
</evidence>
<comment type="caution">
    <text evidence="6">The sequence shown here is derived from an EMBL/GenBank/DDBJ whole genome shotgun (WGS) entry which is preliminary data.</text>
</comment>
<evidence type="ECO:0000313" key="7">
    <source>
        <dbReference type="Proteomes" id="UP000034607"/>
    </source>
</evidence>
<proteinExistence type="predicted"/>
<feature type="transmembrane region" description="Helical" evidence="5">
    <location>
        <begin position="18"/>
        <end position="40"/>
    </location>
</feature>
<feature type="transmembrane region" description="Helical" evidence="5">
    <location>
        <begin position="71"/>
        <end position="92"/>
    </location>
</feature>
<comment type="subcellular location">
    <subcellularLocation>
        <location evidence="1">Membrane</location>
        <topology evidence="1">Multi-pass membrane protein</topology>
    </subcellularLocation>
</comment>
<evidence type="ECO:0000313" key="6">
    <source>
        <dbReference type="EMBL" id="KKU56600.1"/>
    </source>
</evidence>
<dbReference type="PANTHER" id="PTHR36460">
    <property type="entry name" value="UPF0132 DOMAIN PROTEIN (AFU_ORTHOLOGUE AFUA_3G10255)"/>
    <property type="match status" value="1"/>
</dbReference>
<evidence type="ECO:0000256" key="2">
    <source>
        <dbReference type="ARBA" id="ARBA00022692"/>
    </source>
</evidence>
<protein>
    <recommendedName>
        <fullName evidence="8">DUF4870 domain-containing protein</fullName>
    </recommendedName>
</protein>
<reference evidence="6 7" key="1">
    <citation type="journal article" date="2015" name="Nature">
        <title>rRNA introns, odd ribosomes, and small enigmatic genomes across a large radiation of phyla.</title>
        <authorList>
            <person name="Brown C.T."/>
            <person name="Hug L.A."/>
            <person name="Thomas B.C."/>
            <person name="Sharon I."/>
            <person name="Castelle C.J."/>
            <person name="Singh A."/>
            <person name="Wilkins M.J."/>
            <person name="Williams K.H."/>
            <person name="Banfield J.F."/>
        </authorList>
    </citation>
    <scope>NUCLEOTIDE SEQUENCE [LARGE SCALE GENOMIC DNA]</scope>
</reference>
<dbReference type="Pfam" id="PF09685">
    <property type="entry name" value="MamF_MmsF"/>
    <property type="match status" value="1"/>
</dbReference>
<keyword evidence="2 5" id="KW-0812">Transmembrane</keyword>
<accession>A0A0G1UFZ1</accession>
<evidence type="ECO:0000256" key="1">
    <source>
        <dbReference type="ARBA" id="ARBA00004141"/>
    </source>
</evidence>
<organism evidence="6 7">
    <name type="scientific">Candidatus Amesbacteria bacterium GW2011_GWA2_47_11</name>
    <dbReference type="NCBI Taxonomy" id="1618357"/>
    <lineage>
        <taxon>Bacteria</taxon>
        <taxon>Candidatus Amesiibacteriota</taxon>
    </lineage>
</organism>
<keyword evidence="4 5" id="KW-0472">Membrane</keyword>
<dbReference type="GO" id="GO:0016020">
    <property type="term" value="C:membrane"/>
    <property type="evidence" value="ECO:0007669"/>
    <property type="project" value="UniProtKB-SubCell"/>
</dbReference>
<feature type="transmembrane region" description="Helical" evidence="5">
    <location>
        <begin position="47"/>
        <end position="65"/>
    </location>
</feature>